<evidence type="ECO:0000313" key="7">
    <source>
        <dbReference type="Proteomes" id="UP000176420"/>
    </source>
</evidence>
<keyword evidence="2" id="KW-0964">Secreted</keyword>
<keyword evidence="3" id="KW-0732">Signal</keyword>
<accession>A0A1G2BGK2</accession>
<dbReference type="Pfam" id="PF18884">
    <property type="entry name" value="TSP3_bac"/>
    <property type="match status" value="2"/>
</dbReference>
<proteinExistence type="predicted"/>
<evidence type="ECO:0000256" key="4">
    <source>
        <dbReference type="ARBA" id="ARBA00022837"/>
    </source>
</evidence>
<dbReference type="Proteomes" id="UP000176420">
    <property type="component" value="Unassembled WGS sequence"/>
</dbReference>
<keyword evidence="4" id="KW-0106">Calcium</keyword>
<organism evidence="6 7">
    <name type="scientific">Candidatus Kerfeldbacteria bacterium RIFOXYB2_FULL_38_14</name>
    <dbReference type="NCBI Taxonomy" id="1798547"/>
    <lineage>
        <taxon>Bacteria</taxon>
        <taxon>Candidatus Kerfeldiibacteriota</taxon>
    </lineage>
</organism>
<evidence type="ECO:0000256" key="3">
    <source>
        <dbReference type="ARBA" id="ARBA00022729"/>
    </source>
</evidence>
<evidence type="ECO:0000313" key="6">
    <source>
        <dbReference type="EMBL" id="OGY87410.1"/>
    </source>
</evidence>
<name>A0A1G2BGK2_9BACT</name>
<comment type="caution">
    <text evidence="6">The sequence shown here is derived from an EMBL/GenBank/DDBJ whole genome shotgun (WGS) entry which is preliminary data.</text>
</comment>
<comment type="subcellular location">
    <subcellularLocation>
        <location evidence="1">Secreted</location>
    </subcellularLocation>
</comment>
<dbReference type="InterPro" id="IPR059100">
    <property type="entry name" value="TSP3_bac"/>
</dbReference>
<feature type="region of interest" description="Disordered" evidence="5">
    <location>
        <begin position="1"/>
        <end position="61"/>
    </location>
</feature>
<evidence type="ECO:0000256" key="2">
    <source>
        <dbReference type="ARBA" id="ARBA00022525"/>
    </source>
</evidence>
<evidence type="ECO:0000256" key="5">
    <source>
        <dbReference type="SAM" id="MobiDB-lite"/>
    </source>
</evidence>
<protein>
    <submittedName>
        <fullName evidence="6">Uncharacterized protein</fullName>
    </submittedName>
</protein>
<dbReference type="EMBL" id="MHKI01000009">
    <property type="protein sequence ID" value="OGY87410.1"/>
    <property type="molecule type" value="Genomic_DNA"/>
</dbReference>
<feature type="compositionally biased region" description="Acidic residues" evidence="5">
    <location>
        <begin position="34"/>
        <end position="50"/>
    </location>
</feature>
<evidence type="ECO:0000256" key="1">
    <source>
        <dbReference type="ARBA" id="ARBA00004613"/>
    </source>
</evidence>
<gene>
    <name evidence="6" type="ORF">A2319_05350</name>
</gene>
<reference evidence="6 7" key="1">
    <citation type="journal article" date="2016" name="Nat. Commun.">
        <title>Thousands of microbial genomes shed light on interconnected biogeochemical processes in an aquifer system.</title>
        <authorList>
            <person name="Anantharaman K."/>
            <person name="Brown C.T."/>
            <person name="Hug L.A."/>
            <person name="Sharon I."/>
            <person name="Castelle C.J."/>
            <person name="Probst A.J."/>
            <person name="Thomas B.C."/>
            <person name="Singh A."/>
            <person name="Wilkins M.J."/>
            <person name="Karaoz U."/>
            <person name="Brodie E.L."/>
            <person name="Williams K.H."/>
            <person name="Hubbard S.S."/>
            <person name="Banfield J.F."/>
        </authorList>
    </citation>
    <scope>NUCLEOTIDE SEQUENCE [LARGE SCALE GENOMIC DNA]</scope>
</reference>
<sequence length="61" mass="6547">MVVPQENPKDNGDPDVDGDGLTASQETDHRTDPLDIDTDADGYTDKEEVDAGYNPLGEGKL</sequence>
<dbReference type="AlphaFoldDB" id="A0A1G2BGK2"/>